<keyword evidence="1" id="KW-0805">Transcription regulation</keyword>
<protein>
    <recommendedName>
        <fullName evidence="4">HTH araC/xylS-type domain-containing protein</fullName>
    </recommendedName>
</protein>
<comment type="caution">
    <text evidence="5">The sequence shown here is derived from an EMBL/GenBank/DDBJ whole genome shotgun (WGS) entry which is preliminary data.</text>
</comment>
<evidence type="ECO:0000259" key="4">
    <source>
        <dbReference type="PROSITE" id="PS01124"/>
    </source>
</evidence>
<evidence type="ECO:0000313" key="6">
    <source>
        <dbReference type="Proteomes" id="UP000613208"/>
    </source>
</evidence>
<accession>A0A916Q7U8</accession>
<dbReference type="SMART" id="SM00342">
    <property type="entry name" value="HTH_ARAC"/>
    <property type="match status" value="1"/>
</dbReference>
<dbReference type="InterPro" id="IPR020449">
    <property type="entry name" value="Tscrpt_reg_AraC-type_HTH"/>
</dbReference>
<dbReference type="GO" id="GO:0003700">
    <property type="term" value="F:DNA-binding transcription factor activity"/>
    <property type="evidence" value="ECO:0007669"/>
    <property type="project" value="InterPro"/>
</dbReference>
<proteinExistence type="predicted"/>
<dbReference type="PANTHER" id="PTHR43280">
    <property type="entry name" value="ARAC-FAMILY TRANSCRIPTIONAL REGULATOR"/>
    <property type="match status" value="1"/>
</dbReference>
<reference evidence="5" key="1">
    <citation type="submission" date="2020-06" db="EMBL/GenBank/DDBJ databases">
        <title>Characterization of fructooligosaccharide metabolism and fructooligosaccharide-degrading enzymes in human commensal butyrate producers.</title>
        <authorList>
            <person name="Tanno H."/>
            <person name="Fujii T."/>
            <person name="Hirano K."/>
            <person name="Maeno S."/>
            <person name="Tonozuka T."/>
            <person name="Sakamoto M."/>
            <person name="Ohkuma M."/>
            <person name="Tochio T."/>
            <person name="Endo A."/>
        </authorList>
    </citation>
    <scope>NUCLEOTIDE SEQUENCE</scope>
    <source>
        <strain evidence="5">JCM 17466</strain>
    </source>
</reference>
<dbReference type="Gene3D" id="1.10.10.60">
    <property type="entry name" value="Homeodomain-like"/>
    <property type="match status" value="2"/>
</dbReference>
<dbReference type="InterPro" id="IPR018060">
    <property type="entry name" value="HTH_AraC"/>
</dbReference>
<dbReference type="GO" id="GO:0043565">
    <property type="term" value="F:sequence-specific DNA binding"/>
    <property type="evidence" value="ECO:0007669"/>
    <property type="project" value="InterPro"/>
</dbReference>
<dbReference type="SUPFAM" id="SSF46689">
    <property type="entry name" value="Homeodomain-like"/>
    <property type="match status" value="1"/>
</dbReference>
<evidence type="ECO:0000256" key="2">
    <source>
        <dbReference type="ARBA" id="ARBA00023125"/>
    </source>
</evidence>
<dbReference type="EMBL" id="BLYI01000047">
    <property type="protein sequence ID" value="GFO86023.1"/>
    <property type="molecule type" value="Genomic_DNA"/>
</dbReference>
<organism evidence="5 6">
    <name type="scientific">Anaerostipes butyraticus</name>
    <dbReference type="NCBI Taxonomy" id="645466"/>
    <lineage>
        <taxon>Bacteria</taxon>
        <taxon>Bacillati</taxon>
        <taxon>Bacillota</taxon>
        <taxon>Clostridia</taxon>
        <taxon>Lachnospirales</taxon>
        <taxon>Lachnospiraceae</taxon>
        <taxon>Anaerostipes</taxon>
    </lineage>
</organism>
<sequence length="315" mass="36445">MAHTLLSSSLESLGEQFARRDWEYLDLPVGSQIEKAFAWPGEASEQIMICVHKGPDIQELFHRQDFFFFNFAYKGNYGALSYRHDNHITICENECYIGQPFTGYALTAHSQEEIIIIGILIQKESFFKTFLPVLSSDPKLFHFFLAPQNDEYSDDFIHLKFEDPFCIRTLLEMMVVEYANPREDTQKILQPMVLTLLMQAARQYRNSVSVPENETLSDQIIRYISEHTDTVSLSSIAQHFAYHPNYISTLLHQETGRTFSEILLEQRMDRALSLLRGTSLSIEEIAAMLGCSNSSNFYKAFRKYYGCSPRKYINT</sequence>
<dbReference type="RefSeq" id="WP_201311699.1">
    <property type="nucleotide sequence ID" value="NZ_BLYI01000047.1"/>
</dbReference>
<dbReference type="Proteomes" id="UP000613208">
    <property type="component" value="Unassembled WGS sequence"/>
</dbReference>
<evidence type="ECO:0000256" key="3">
    <source>
        <dbReference type="ARBA" id="ARBA00023163"/>
    </source>
</evidence>
<keyword evidence="3" id="KW-0804">Transcription</keyword>
<dbReference type="PROSITE" id="PS01124">
    <property type="entry name" value="HTH_ARAC_FAMILY_2"/>
    <property type="match status" value="1"/>
</dbReference>
<name>A0A916Q7U8_9FIRM</name>
<gene>
    <name evidence="5" type="ORF">ANBU17_23700</name>
</gene>
<evidence type="ECO:0000256" key="1">
    <source>
        <dbReference type="ARBA" id="ARBA00023015"/>
    </source>
</evidence>
<dbReference type="Pfam" id="PF12833">
    <property type="entry name" value="HTH_18"/>
    <property type="match status" value="1"/>
</dbReference>
<dbReference type="AlphaFoldDB" id="A0A916Q7U8"/>
<dbReference type="InterPro" id="IPR009057">
    <property type="entry name" value="Homeodomain-like_sf"/>
</dbReference>
<dbReference type="PANTHER" id="PTHR43280:SF10">
    <property type="entry name" value="REGULATORY PROTEIN POCR"/>
    <property type="match status" value="1"/>
</dbReference>
<dbReference type="PRINTS" id="PR00032">
    <property type="entry name" value="HTHARAC"/>
</dbReference>
<keyword evidence="6" id="KW-1185">Reference proteome</keyword>
<feature type="domain" description="HTH araC/xylS-type" evidence="4">
    <location>
        <begin position="218"/>
        <end position="315"/>
    </location>
</feature>
<keyword evidence="2" id="KW-0238">DNA-binding</keyword>
<evidence type="ECO:0000313" key="5">
    <source>
        <dbReference type="EMBL" id="GFO86023.1"/>
    </source>
</evidence>